<keyword evidence="2" id="KW-0067">ATP-binding</keyword>
<dbReference type="InterPro" id="IPR000330">
    <property type="entry name" value="SNF2_N"/>
</dbReference>
<dbReference type="InterPro" id="IPR038718">
    <property type="entry name" value="SNF2-like_sf"/>
</dbReference>
<dbReference type="EMBL" id="RCSX01000008">
    <property type="protein sequence ID" value="KAF7931818.1"/>
    <property type="molecule type" value="Genomic_DNA"/>
</dbReference>
<evidence type="ECO:0000313" key="5">
    <source>
        <dbReference type="Proteomes" id="UP000783213"/>
    </source>
</evidence>
<dbReference type="Proteomes" id="UP000783213">
    <property type="component" value="Unassembled WGS sequence"/>
</dbReference>
<evidence type="ECO:0000259" key="3">
    <source>
        <dbReference type="PROSITE" id="PS51192"/>
    </source>
</evidence>
<proteinExistence type="predicted"/>
<dbReference type="InterPro" id="IPR014001">
    <property type="entry name" value="Helicase_ATP-bd"/>
</dbReference>
<sequence length="268" mass="30264">MGLGKTLQALGLICHMNNERRKGNGNVGQTKPSLVISPIAVLNVWKRVVENFLSKKYQVHLYCAREKIPILNKESLKSLEHPECHNFVANFEWLRAKHKGQNRTDLGEVFDTVIIDEAHIIKDESTGNYEVLSELAPLNFILLTGTPVMNQDIDIAAMLSLFRPDSLWEDMQCDRKTNSFHLEDNHRHAVLRATSFADHRYPNTLPKKDHVKGGEWPGKIYDIVPLKWAFGTTMNGVSIGSAIPHVKTNVAVVLPIFPVSFIHQVISK</sequence>
<evidence type="ECO:0000256" key="1">
    <source>
        <dbReference type="ARBA" id="ARBA00022741"/>
    </source>
</evidence>
<dbReference type="PROSITE" id="PS51192">
    <property type="entry name" value="HELICASE_ATP_BIND_1"/>
    <property type="match status" value="1"/>
</dbReference>
<dbReference type="GeneID" id="62231328"/>
<dbReference type="PANTHER" id="PTHR10799">
    <property type="entry name" value="SNF2/RAD54 HELICASE FAMILY"/>
    <property type="match status" value="1"/>
</dbReference>
<dbReference type="RefSeq" id="XP_038811710.1">
    <property type="nucleotide sequence ID" value="XM_038952174.1"/>
</dbReference>
<feature type="domain" description="Helicase ATP-binding" evidence="3">
    <location>
        <begin position="1"/>
        <end position="165"/>
    </location>
</feature>
<name>A0ABQ7IR80_9HELO</name>
<dbReference type="Gene3D" id="3.40.50.10810">
    <property type="entry name" value="Tandem AAA-ATPase domain"/>
    <property type="match status" value="1"/>
</dbReference>
<keyword evidence="1" id="KW-0547">Nucleotide-binding</keyword>
<dbReference type="InterPro" id="IPR027417">
    <property type="entry name" value="P-loop_NTPase"/>
</dbReference>
<dbReference type="Pfam" id="PF00176">
    <property type="entry name" value="SNF2-rel_dom"/>
    <property type="match status" value="1"/>
</dbReference>
<organism evidence="4 5">
    <name type="scientific">Botrytis deweyae</name>
    <dbReference type="NCBI Taxonomy" id="2478750"/>
    <lineage>
        <taxon>Eukaryota</taxon>
        <taxon>Fungi</taxon>
        <taxon>Dikarya</taxon>
        <taxon>Ascomycota</taxon>
        <taxon>Pezizomycotina</taxon>
        <taxon>Leotiomycetes</taxon>
        <taxon>Helotiales</taxon>
        <taxon>Sclerotiniaceae</taxon>
        <taxon>Botrytis</taxon>
    </lineage>
</organism>
<keyword evidence="5" id="KW-1185">Reference proteome</keyword>
<gene>
    <name evidence="4" type="ORF">EAE98_004554</name>
</gene>
<dbReference type="SUPFAM" id="SSF52540">
    <property type="entry name" value="P-loop containing nucleoside triphosphate hydrolases"/>
    <property type="match status" value="1"/>
</dbReference>
<comment type="caution">
    <text evidence="4">The sequence shown here is derived from an EMBL/GenBank/DDBJ whole genome shotgun (WGS) entry which is preliminary data.</text>
</comment>
<protein>
    <recommendedName>
        <fullName evidence="3">Helicase ATP-binding domain-containing protein</fullName>
    </recommendedName>
</protein>
<evidence type="ECO:0000256" key="2">
    <source>
        <dbReference type="ARBA" id="ARBA00022840"/>
    </source>
</evidence>
<accession>A0ABQ7IR80</accession>
<evidence type="ECO:0000313" key="4">
    <source>
        <dbReference type="EMBL" id="KAF7931818.1"/>
    </source>
</evidence>
<reference evidence="4 5" key="1">
    <citation type="journal article" date="2020" name="Genome Biol. Evol.">
        <title>Comparative genomics of Sclerotiniaceae.</title>
        <authorList>
            <person name="Valero Jimenez C.A."/>
            <person name="Steentjes M."/>
            <person name="Scholten O.E."/>
            <person name="Van Kan J.A.L."/>
        </authorList>
    </citation>
    <scope>NUCLEOTIDE SEQUENCE [LARGE SCALE GENOMIC DNA]</scope>
    <source>
        <strain evidence="4 5">B1</strain>
    </source>
</reference>